<sequence>MSRDVTLTATMTRTKPNCFNFLFQILKKIEIHSSDVRTQCDIFKACASDYGLSKAEHDAVENLLMYISPKARDILCKLASTHGMVKGPINHQGIASKALRSNFLVKTDVDFYEDRLSNDDETVELILKRIQLDYLNTAAGMRSSASDDKVQFLQKSARMFLLYCENLRSKLPLEVYTAALPALQESFLNSSFDDHLVEQREKLPVPLECTSLPDFKYIVDRSEAEMRSAELKKRKELQIKVDHASFESLESEISEDLEKLVQYDKDLARAKDLWAPKVQSHQRNRRETGLKRVKEVMDSRLSIITLDSGYKSIPKHFGNFRAKCAKDMDLTKIREEAQETLVVLDLGKPPTLTAALEMLKAGADICHQSANNALLLKYPCKTTSTNMKTHFNLVRKLEDGLLTNSLNIDIALNVLFDTSSFHGNDSREALSRLRLCLSDNFEHSPWSKSLATDNHMLIDNVPIISHRDMRHIPQSSVEFQTENIGPLERVAQLGAKAWKTILQRLTCGRGGEDQGPTTRKVTVLDPCPNFGDVLEAVWMLNEDWQKGAEVPLFVGAGFYCAAGSAEAEKSKSLGMTSFLQGMLMRRWWEPSTEAGPAEPRRTSDTQVQKPTLHKLTWDDRTGKAIVPNVVLERFRDADPDVRDKWELFSKQTKVVKGRPNNSSNPDQEALGNLGSLSSASTSGNDSGTVGIKLDGPEFDPRGTQPVDLKRNLNPLVKDYAKQDMDMTRVFLDLIQLYTVKPTRAQPGIYITKDMSVLLFIEKDMHGNSFNCPAGELFGFGSGTLLYDVMAGFQGAVGATPFIISHDTDYVVAVDEGKKEIKTICSLVFEAAQLGIPDLVVEHHECAPKTMSKQGRDVQMYCRIDLKAKAKGMAFVGDRLDDGSLATPTMKRGFVGALFRDNFKNLPFAAGYVIWEVQKSLNPPAMLKPSKPKFWLTGQLEMQADRVYELQ</sequence>
<feature type="region of interest" description="Disordered" evidence="1">
    <location>
        <begin position="590"/>
        <end position="614"/>
    </location>
</feature>
<evidence type="ECO:0000256" key="1">
    <source>
        <dbReference type="SAM" id="MobiDB-lite"/>
    </source>
</evidence>
<dbReference type="EMBL" id="CAJNDS010001113">
    <property type="protein sequence ID" value="CAE7248182.1"/>
    <property type="molecule type" value="Genomic_DNA"/>
</dbReference>
<protein>
    <submittedName>
        <fullName evidence="2">Uncharacterized protein</fullName>
    </submittedName>
</protein>
<gene>
    <name evidence="2" type="ORF">SNAT2548_LOCUS11981</name>
</gene>
<dbReference type="Proteomes" id="UP000604046">
    <property type="component" value="Unassembled WGS sequence"/>
</dbReference>
<proteinExistence type="predicted"/>
<evidence type="ECO:0000313" key="3">
    <source>
        <dbReference type="Proteomes" id="UP000604046"/>
    </source>
</evidence>
<organism evidence="2 3">
    <name type="scientific">Symbiodinium natans</name>
    <dbReference type="NCBI Taxonomy" id="878477"/>
    <lineage>
        <taxon>Eukaryota</taxon>
        <taxon>Sar</taxon>
        <taxon>Alveolata</taxon>
        <taxon>Dinophyceae</taxon>
        <taxon>Suessiales</taxon>
        <taxon>Symbiodiniaceae</taxon>
        <taxon>Symbiodinium</taxon>
    </lineage>
</organism>
<comment type="caution">
    <text evidence="2">The sequence shown here is derived from an EMBL/GenBank/DDBJ whole genome shotgun (WGS) entry which is preliminary data.</text>
</comment>
<evidence type="ECO:0000313" key="2">
    <source>
        <dbReference type="EMBL" id="CAE7248182.1"/>
    </source>
</evidence>
<dbReference type="AlphaFoldDB" id="A0A812LQD1"/>
<feature type="compositionally biased region" description="Low complexity" evidence="1">
    <location>
        <begin position="669"/>
        <end position="688"/>
    </location>
</feature>
<feature type="region of interest" description="Disordered" evidence="1">
    <location>
        <begin position="653"/>
        <end position="706"/>
    </location>
</feature>
<keyword evidence="3" id="KW-1185">Reference proteome</keyword>
<accession>A0A812LQD1</accession>
<dbReference type="OrthoDB" id="421414at2759"/>
<reference evidence="2" key="1">
    <citation type="submission" date="2021-02" db="EMBL/GenBank/DDBJ databases">
        <authorList>
            <person name="Dougan E. K."/>
            <person name="Rhodes N."/>
            <person name="Thang M."/>
            <person name="Chan C."/>
        </authorList>
    </citation>
    <scope>NUCLEOTIDE SEQUENCE</scope>
</reference>
<name>A0A812LQD1_9DINO</name>